<dbReference type="SUPFAM" id="SSF54695">
    <property type="entry name" value="POZ domain"/>
    <property type="match status" value="1"/>
</dbReference>
<name>A0AAV2AUI7_9ARAC</name>
<protein>
    <recommendedName>
        <fullName evidence="1">BTB domain-containing protein</fullName>
    </recommendedName>
</protein>
<keyword evidence="3" id="KW-1185">Reference proteome</keyword>
<dbReference type="Gene3D" id="1.25.40.420">
    <property type="match status" value="1"/>
</dbReference>
<accession>A0AAV2AUI7</accession>
<dbReference type="InterPro" id="IPR000210">
    <property type="entry name" value="BTB/POZ_dom"/>
</dbReference>
<dbReference type="PANTHER" id="PTHR24413">
    <property type="entry name" value="SPECKLE-TYPE POZ PROTEIN"/>
    <property type="match status" value="1"/>
</dbReference>
<feature type="domain" description="BTB" evidence="1">
    <location>
        <begin position="96"/>
        <end position="163"/>
    </location>
</feature>
<reference evidence="2 3" key="1">
    <citation type="submission" date="2024-04" db="EMBL/GenBank/DDBJ databases">
        <authorList>
            <person name="Rising A."/>
            <person name="Reimegard J."/>
            <person name="Sonavane S."/>
            <person name="Akerstrom W."/>
            <person name="Nylinder S."/>
            <person name="Hedman E."/>
            <person name="Kallberg Y."/>
        </authorList>
    </citation>
    <scope>NUCLEOTIDE SEQUENCE [LARGE SCALE GENOMIC DNA]</scope>
</reference>
<evidence type="ECO:0000259" key="1">
    <source>
        <dbReference type="PROSITE" id="PS50097"/>
    </source>
</evidence>
<dbReference type="AlphaFoldDB" id="A0AAV2AUI7"/>
<dbReference type="CDD" id="cd18186">
    <property type="entry name" value="BTB_POZ_ZBTB_KLHL-like"/>
    <property type="match status" value="1"/>
</dbReference>
<sequence>MKTVCGRSEILFEEARPQQWNFPLSFSKDHLVERNAQFLPNDILTLKCEFVFSTGVEYKGIEDTEYDALSLVTENLPKIPCALEELTQLYEEGTLCDTKLKTATETFNAHKSILSARTSVFKAMFTTNMQEKANECVIIEDLDSDTIRRMLKFLYSDNLDDLDWQCAKNLYFAADKYNMIGLKHRCSAFMKSNLQPPNCCKILVLADKHQDSDLKKSVQEYIAKFREEIFRSDHWKILEKSNPELSL</sequence>
<evidence type="ECO:0000313" key="2">
    <source>
        <dbReference type="EMBL" id="CAL1287708.1"/>
    </source>
</evidence>
<dbReference type="Proteomes" id="UP001497382">
    <property type="component" value="Unassembled WGS sequence"/>
</dbReference>
<comment type="caution">
    <text evidence="2">The sequence shown here is derived from an EMBL/GenBank/DDBJ whole genome shotgun (WGS) entry which is preliminary data.</text>
</comment>
<evidence type="ECO:0000313" key="3">
    <source>
        <dbReference type="Proteomes" id="UP001497382"/>
    </source>
</evidence>
<dbReference type="PROSITE" id="PS50097">
    <property type="entry name" value="BTB"/>
    <property type="match status" value="1"/>
</dbReference>
<gene>
    <name evidence="2" type="ORF">LARSCL_LOCUS14955</name>
</gene>
<proteinExistence type="predicted"/>
<dbReference type="InterPro" id="IPR011333">
    <property type="entry name" value="SKP1/BTB/POZ_sf"/>
</dbReference>
<dbReference type="EMBL" id="CAXIEN010000220">
    <property type="protein sequence ID" value="CAL1287708.1"/>
    <property type="molecule type" value="Genomic_DNA"/>
</dbReference>
<dbReference type="Pfam" id="PF00651">
    <property type="entry name" value="BTB"/>
    <property type="match status" value="1"/>
</dbReference>
<organism evidence="2 3">
    <name type="scientific">Larinioides sclopetarius</name>
    <dbReference type="NCBI Taxonomy" id="280406"/>
    <lineage>
        <taxon>Eukaryota</taxon>
        <taxon>Metazoa</taxon>
        <taxon>Ecdysozoa</taxon>
        <taxon>Arthropoda</taxon>
        <taxon>Chelicerata</taxon>
        <taxon>Arachnida</taxon>
        <taxon>Araneae</taxon>
        <taxon>Araneomorphae</taxon>
        <taxon>Entelegynae</taxon>
        <taxon>Araneoidea</taxon>
        <taxon>Araneidae</taxon>
        <taxon>Larinioides</taxon>
    </lineage>
</organism>
<dbReference type="Gene3D" id="3.30.710.10">
    <property type="entry name" value="Potassium Channel Kv1.1, Chain A"/>
    <property type="match status" value="1"/>
</dbReference>
<dbReference type="SMART" id="SM00225">
    <property type="entry name" value="BTB"/>
    <property type="match status" value="1"/>
</dbReference>